<dbReference type="Proteomes" id="UP001500359">
    <property type="component" value="Unassembled WGS sequence"/>
</dbReference>
<sequence length="47" mass="5004">MAAKKASCDWIEEGAENAQGQHTKNNSVVSGTRYVGIVIIILSVTVN</sequence>
<reference evidence="1 2" key="1">
    <citation type="journal article" date="2019" name="Int. J. Syst. Evol. Microbiol.">
        <title>The Global Catalogue of Microorganisms (GCM) 10K type strain sequencing project: providing services to taxonomists for standard genome sequencing and annotation.</title>
        <authorList>
            <consortium name="The Broad Institute Genomics Platform"/>
            <consortium name="The Broad Institute Genome Sequencing Center for Infectious Disease"/>
            <person name="Wu L."/>
            <person name="Ma J."/>
        </authorList>
    </citation>
    <scope>NUCLEOTIDE SEQUENCE [LARGE SCALE GENOMIC DNA]</scope>
    <source>
        <strain evidence="1 2">JCM 15896</strain>
    </source>
</reference>
<evidence type="ECO:0000313" key="1">
    <source>
        <dbReference type="EMBL" id="GAA0859690.1"/>
    </source>
</evidence>
<name>A0ABN1LSA2_9ALTE</name>
<keyword evidence="2" id="KW-1185">Reference proteome</keyword>
<evidence type="ECO:0000313" key="2">
    <source>
        <dbReference type="Proteomes" id="UP001500359"/>
    </source>
</evidence>
<organism evidence="1 2">
    <name type="scientific">Aliiglaciecola litoralis</name>
    <dbReference type="NCBI Taxonomy" id="582857"/>
    <lineage>
        <taxon>Bacteria</taxon>
        <taxon>Pseudomonadati</taxon>
        <taxon>Pseudomonadota</taxon>
        <taxon>Gammaproteobacteria</taxon>
        <taxon>Alteromonadales</taxon>
        <taxon>Alteromonadaceae</taxon>
        <taxon>Aliiglaciecola</taxon>
    </lineage>
</organism>
<proteinExistence type="predicted"/>
<accession>A0ABN1LSA2</accession>
<dbReference type="EMBL" id="BAAAFD010000013">
    <property type="protein sequence ID" value="GAA0859690.1"/>
    <property type="molecule type" value="Genomic_DNA"/>
</dbReference>
<gene>
    <name evidence="1" type="ORF">GCM10009114_34120</name>
</gene>
<comment type="caution">
    <text evidence="1">The sequence shown here is derived from an EMBL/GenBank/DDBJ whole genome shotgun (WGS) entry which is preliminary data.</text>
</comment>
<protein>
    <submittedName>
        <fullName evidence="1">Uncharacterized protein</fullName>
    </submittedName>
</protein>